<sequence length="197" mass="21254">MTPGIENRESGIAGKHSTCNRWSDRSSDSRFPISDSHGFTLIELLVVVVIVGVLAAALTLAVAGNAQRRLADEAERFRALLAHACGQAELSGREIGAVLDADGYAFRRLDGSQWNEPGESELRTRRWPEGLRLELGRGGRPLELASAQRPAPQLVCFSSGELTPFTLTLTLGDAAVRYRVTGEEDGTLKAERVDAAP</sequence>
<dbReference type="PROSITE" id="PS00409">
    <property type="entry name" value="PROKAR_NTER_METHYL"/>
    <property type="match status" value="1"/>
</dbReference>
<evidence type="ECO:0000313" key="14">
    <source>
        <dbReference type="EMBL" id="MFC4818696.1"/>
    </source>
</evidence>
<dbReference type="Gene3D" id="3.55.40.10">
    <property type="entry name" value="minor pseudopilin epsh domain"/>
    <property type="match status" value="1"/>
</dbReference>
<evidence type="ECO:0000256" key="10">
    <source>
        <dbReference type="ARBA" id="ARBA00030775"/>
    </source>
</evidence>
<keyword evidence="3" id="KW-1003">Cell membrane</keyword>
<keyword evidence="7 12" id="KW-1133">Transmembrane helix</keyword>
<name>A0ABV9QNG0_9GAMM</name>
<feature type="domain" description="General secretion pathway GspH" evidence="13">
    <location>
        <begin position="73"/>
        <end position="185"/>
    </location>
</feature>
<dbReference type="InterPro" id="IPR045584">
    <property type="entry name" value="Pilin-like"/>
</dbReference>
<dbReference type="Pfam" id="PF07963">
    <property type="entry name" value="N_methyl"/>
    <property type="match status" value="1"/>
</dbReference>
<dbReference type="EMBL" id="JBHSHD010000001">
    <property type="protein sequence ID" value="MFC4818696.1"/>
    <property type="molecule type" value="Genomic_DNA"/>
</dbReference>
<evidence type="ECO:0000256" key="11">
    <source>
        <dbReference type="SAM" id="MobiDB-lite"/>
    </source>
</evidence>
<comment type="caution">
    <text evidence="14">The sequence shown here is derived from an EMBL/GenBank/DDBJ whole genome shotgun (WGS) entry which is preliminary data.</text>
</comment>
<evidence type="ECO:0000256" key="9">
    <source>
        <dbReference type="ARBA" id="ARBA00025772"/>
    </source>
</evidence>
<gene>
    <name evidence="14" type="primary">gspH</name>
    <name evidence="14" type="ORF">ACFO6Q_00050</name>
</gene>
<evidence type="ECO:0000256" key="6">
    <source>
        <dbReference type="ARBA" id="ARBA00022692"/>
    </source>
</evidence>
<evidence type="ECO:0000256" key="2">
    <source>
        <dbReference type="ARBA" id="ARBA00021549"/>
    </source>
</evidence>
<dbReference type="Proteomes" id="UP001595886">
    <property type="component" value="Unassembled WGS sequence"/>
</dbReference>
<dbReference type="SUPFAM" id="SSF54523">
    <property type="entry name" value="Pili subunits"/>
    <property type="match status" value="1"/>
</dbReference>
<evidence type="ECO:0000256" key="5">
    <source>
        <dbReference type="ARBA" id="ARBA00022519"/>
    </source>
</evidence>
<comment type="subcellular location">
    <subcellularLocation>
        <location evidence="1">Cell inner membrane</location>
        <topology evidence="1">Single-pass membrane protein</topology>
    </subcellularLocation>
</comment>
<keyword evidence="6 12" id="KW-0812">Transmembrane</keyword>
<evidence type="ECO:0000259" key="13">
    <source>
        <dbReference type="Pfam" id="PF12019"/>
    </source>
</evidence>
<protein>
    <recommendedName>
        <fullName evidence="2">Type II secretion system protein H</fullName>
    </recommendedName>
    <alternativeName>
        <fullName evidence="10">General secretion pathway protein H</fullName>
    </alternativeName>
</protein>
<dbReference type="PRINTS" id="PR00885">
    <property type="entry name" value="BCTERIALGSPH"/>
</dbReference>
<keyword evidence="4" id="KW-0488">Methylation</keyword>
<dbReference type="NCBIfam" id="TIGR01708">
    <property type="entry name" value="typeII_sec_gspH"/>
    <property type="match status" value="1"/>
</dbReference>
<dbReference type="NCBIfam" id="TIGR02532">
    <property type="entry name" value="IV_pilin_GFxxxE"/>
    <property type="match status" value="1"/>
</dbReference>
<accession>A0ABV9QNG0</accession>
<dbReference type="RefSeq" id="WP_380018421.1">
    <property type="nucleotide sequence ID" value="NZ_JBHSHD010000001.1"/>
</dbReference>
<dbReference type="Pfam" id="PF12019">
    <property type="entry name" value="GspH"/>
    <property type="match status" value="1"/>
</dbReference>
<feature type="region of interest" description="Disordered" evidence="11">
    <location>
        <begin position="1"/>
        <end position="27"/>
    </location>
</feature>
<evidence type="ECO:0000256" key="7">
    <source>
        <dbReference type="ARBA" id="ARBA00022989"/>
    </source>
</evidence>
<keyword evidence="8 12" id="KW-0472">Membrane</keyword>
<dbReference type="InterPro" id="IPR002416">
    <property type="entry name" value="T2SS_protein-GspH"/>
</dbReference>
<evidence type="ECO:0000256" key="1">
    <source>
        <dbReference type="ARBA" id="ARBA00004377"/>
    </source>
</evidence>
<evidence type="ECO:0000256" key="3">
    <source>
        <dbReference type="ARBA" id="ARBA00022475"/>
    </source>
</evidence>
<keyword evidence="15" id="KW-1185">Reference proteome</keyword>
<evidence type="ECO:0000256" key="4">
    <source>
        <dbReference type="ARBA" id="ARBA00022481"/>
    </source>
</evidence>
<proteinExistence type="inferred from homology"/>
<organism evidence="14 15">
    <name type="scientific">Dokdonella ginsengisoli</name>
    <dbReference type="NCBI Taxonomy" id="363846"/>
    <lineage>
        <taxon>Bacteria</taxon>
        <taxon>Pseudomonadati</taxon>
        <taxon>Pseudomonadota</taxon>
        <taxon>Gammaproteobacteria</taxon>
        <taxon>Lysobacterales</taxon>
        <taxon>Rhodanobacteraceae</taxon>
        <taxon>Dokdonella</taxon>
    </lineage>
</organism>
<reference evidence="15" key="1">
    <citation type="journal article" date="2019" name="Int. J. Syst. Evol. Microbiol.">
        <title>The Global Catalogue of Microorganisms (GCM) 10K type strain sequencing project: providing services to taxonomists for standard genome sequencing and annotation.</title>
        <authorList>
            <consortium name="The Broad Institute Genomics Platform"/>
            <consortium name="The Broad Institute Genome Sequencing Center for Infectious Disease"/>
            <person name="Wu L."/>
            <person name="Ma J."/>
        </authorList>
    </citation>
    <scope>NUCLEOTIDE SEQUENCE [LARGE SCALE GENOMIC DNA]</scope>
    <source>
        <strain evidence="15">CCUG 30340</strain>
    </source>
</reference>
<evidence type="ECO:0000256" key="12">
    <source>
        <dbReference type="SAM" id="Phobius"/>
    </source>
</evidence>
<evidence type="ECO:0000313" key="15">
    <source>
        <dbReference type="Proteomes" id="UP001595886"/>
    </source>
</evidence>
<dbReference type="InterPro" id="IPR012902">
    <property type="entry name" value="N_methyl_site"/>
</dbReference>
<comment type="similarity">
    <text evidence="9">Belongs to the GSP H family.</text>
</comment>
<feature type="transmembrane region" description="Helical" evidence="12">
    <location>
        <begin position="39"/>
        <end position="63"/>
    </location>
</feature>
<dbReference type="InterPro" id="IPR049875">
    <property type="entry name" value="TypeII_GspH"/>
</dbReference>
<keyword evidence="5" id="KW-0997">Cell inner membrane</keyword>
<dbReference type="InterPro" id="IPR022346">
    <property type="entry name" value="T2SS_GspH"/>
</dbReference>
<evidence type="ECO:0000256" key="8">
    <source>
        <dbReference type="ARBA" id="ARBA00023136"/>
    </source>
</evidence>